<dbReference type="GO" id="GO:0033499">
    <property type="term" value="P:galactose catabolic process via UDP-galactose, Leloir pathway"/>
    <property type="evidence" value="ECO:0007669"/>
    <property type="project" value="TreeGrafter"/>
</dbReference>
<evidence type="ECO:0000313" key="8">
    <source>
        <dbReference type="EMBL" id="PIO97579.1"/>
    </source>
</evidence>
<dbReference type="PANTHER" id="PTHR10091:SF0">
    <property type="entry name" value="GALACTOSE MUTAROTASE"/>
    <property type="match status" value="1"/>
</dbReference>
<dbReference type="InterPro" id="IPR047215">
    <property type="entry name" value="Galactose_mutarotase-like"/>
</dbReference>
<evidence type="ECO:0000256" key="1">
    <source>
        <dbReference type="ARBA" id="ARBA00005028"/>
    </source>
</evidence>
<evidence type="ECO:0000256" key="6">
    <source>
        <dbReference type="PIRSR" id="PIRSR005096-2"/>
    </source>
</evidence>
<dbReference type="EMBL" id="NQVN01000016">
    <property type="protein sequence ID" value="PIO97579.1"/>
    <property type="molecule type" value="Genomic_DNA"/>
</dbReference>
<dbReference type="PIRSF" id="PIRSF005096">
    <property type="entry name" value="GALM"/>
    <property type="match status" value="1"/>
</dbReference>
<dbReference type="GO" id="GO:0006006">
    <property type="term" value="P:glucose metabolic process"/>
    <property type="evidence" value="ECO:0007669"/>
    <property type="project" value="TreeGrafter"/>
</dbReference>
<evidence type="ECO:0000313" key="9">
    <source>
        <dbReference type="Proteomes" id="UP000231070"/>
    </source>
</evidence>
<feature type="active site" description="Proton acceptor" evidence="5">
    <location>
        <position position="285"/>
    </location>
</feature>
<gene>
    <name evidence="8" type="ORF">CJ014_19115</name>
</gene>
<feature type="binding site" evidence="7">
    <location>
        <begin position="68"/>
        <end position="69"/>
    </location>
    <ligand>
        <name>beta-D-galactose</name>
        <dbReference type="ChEBI" id="CHEBI:27667"/>
    </ligand>
</feature>
<dbReference type="GO" id="GO:0004034">
    <property type="term" value="F:aldose 1-epimerase activity"/>
    <property type="evidence" value="ECO:0007669"/>
    <property type="project" value="TreeGrafter"/>
</dbReference>
<evidence type="ECO:0000256" key="7">
    <source>
        <dbReference type="PIRSR" id="PIRSR005096-3"/>
    </source>
</evidence>
<dbReference type="Pfam" id="PF01263">
    <property type="entry name" value="Aldose_epim"/>
    <property type="match status" value="1"/>
</dbReference>
<dbReference type="AlphaFoldDB" id="A0A2G9WS81"/>
<evidence type="ECO:0000256" key="3">
    <source>
        <dbReference type="ARBA" id="ARBA00023235"/>
    </source>
</evidence>
<dbReference type="SUPFAM" id="SSF74650">
    <property type="entry name" value="Galactose mutarotase-like"/>
    <property type="match status" value="1"/>
</dbReference>
<proteinExistence type="inferred from homology"/>
<dbReference type="UniPathway" id="UPA00242"/>
<protein>
    <recommendedName>
        <fullName evidence="10">Aldose 1-epimerase</fullName>
    </recommendedName>
</protein>
<keyword evidence="4" id="KW-0119">Carbohydrate metabolism</keyword>
<comment type="pathway">
    <text evidence="1">Carbohydrate metabolism; hexose metabolism.</text>
</comment>
<dbReference type="RefSeq" id="WP_100082101.1">
    <property type="nucleotide sequence ID" value="NZ_NQVN01000016.1"/>
</dbReference>
<evidence type="ECO:0000256" key="4">
    <source>
        <dbReference type="ARBA" id="ARBA00023277"/>
    </source>
</evidence>
<feature type="binding site" evidence="7">
    <location>
        <begin position="164"/>
        <end position="166"/>
    </location>
    <ligand>
        <name>beta-D-galactose</name>
        <dbReference type="ChEBI" id="CHEBI:27667"/>
    </ligand>
</feature>
<dbReference type="GO" id="GO:0030246">
    <property type="term" value="F:carbohydrate binding"/>
    <property type="evidence" value="ECO:0007669"/>
    <property type="project" value="InterPro"/>
</dbReference>
<keyword evidence="9" id="KW-1185">Reference proteome</keyword>
<dbReference type="InterPro" id="IPR011013">
    <property type="entry name" value="Gal_mutarotase_sf_dom"/>
</dbReference>
<dbReference type="InterPro" id="IPR008183">
    <property type="entry name" value="Aldose_1/G6P_1-epimerase"/>
</dbReference>
<comment type="caution">
    <text evidence="8">The sequence shown here is derived from an EMBL/GenBank/DDBJ whole genome shotgun (WGS) entry which is preliminary data.</text>
</comment>
<feature type="active site" description="Proton donor" evidence="5">
    <location>
        <position position="164"/>
    </location>
</feature>
<sequence>MAGQHKLVTIKGESGLRAILSPVGAKLVALYVPTRDGGEVQVVIGSSAHPDDVGADASGGAICGRVANRIAGGTFELDGQRFDLPINKAPNTLHGGPVGFSRREWTVAKAEESLVEFGLLSADGDMGFPGKLDVRATYGIEGSSLYLDMTAETDRPTPINLTNHVYLNLSGAGSALAHQVEIPASHYTPVNEALIPTGKIADVTGTRFDFRRPRPVAEDYDINFCLDAGRGPSHLAARLVEPDTGRSMTLSTTEPGVQLYTATHFSEALISPFSKVVKHGGIALEPQTYPNAINEPAFPSSVLRPSGRYAHRIEWAFSGF</sequence>
<comment type="similarity">
    <text evidence="2">Belongs to the aldose epimerase family.</text>
</comment>
<accession>A0A2G9WS81</accession>
<organism evidence="8 9">
    <name type="scientific">Pleomorphomonas carboxyditropha</name>
    <dbReference type="NCBI Taxonomy" id="2023338"/>
    <lineage>
        <taxon>Bacteria</taxon>
        <taxon>Pseudomonadati</taxon>
        <taxon>Pseudomonadota</taxon>
        <taxon>Alphaproteobacteria</taxon>
        <taxon>Hyphomicrobiales</taxon>
        <taxon>Pleomorphomonadaceae</taxon>
        <taxon>Pleomorphomonas</taxon>
    </lineage>
</organism>
<evidence type="ECO:0000256" key="5">
    <source>
        <dbReference type="PIRSR" id="PIRSR005096-1"/>
    </source>
</evidence>
<dbReference type="InterPro" id="IPR015443">
    <property type="entry name" value="Aldose_1-epimerase"/>
</dbReference>
<name>A0A2G9WS81_9HYPH</name>
<dbReference type="Gene3D" id="2.70.98.10">
    <property type="match status" value="1"/>
</dbReference>
<evidence type="ECO:0008006" key="10">
    <source>
        <dbReference type="Google" id="ProtNLM"/>
    </source>
</evidence>
<keyword evidence="3" id="KW-0413">Isomerase</keyword>
<evidence type="ECO:0000256" key="2">
    <source>
        <dbReference type="ARBA" id="ARBA00006206"/>
    </source>
</evidence>
<dbReference type="OrthoDB" id="9779408at2"/>
<dbReference type="Proteomes" id="UP000231070">
    <property type="component" value="Unassembled WGS sequence"/>
</dbReference>
<dbReference type="InterPro" id="IPR014718">
    <property type="entry name" value="GH-type_carb-bd"/>
</dbReference>
<reference evidence="8 9" key="1">
    <citation type="submission" date="2017-08" db="EMBL/GenBank/DDBJ databases">
        <title>Pleomorphomonas carboxidotrophicus sp. nov., a new mesophilic hydrogenogenic carboxidotroph.</title>
        <authorList>
            <person name="Esquivel-Elizondo S."/>
            <person name="Krajmalnik-Brown R."/>
            <person name="Maldonado J."/>
        </authorList>
    </citation>
    <scope>NUCLEOTIDE SEQUENCE [LARGE SCALE GENOMIC DNA]</scope>
    <source>
        <strain evidence="8 9">SVCO-16</strain>
    </source>
</reference>
<dbReference type="PANTHER" id="PTHR10091">
    <property type="entry name" value="ALDOSE-1-EPIMERASE"/>
    <property type="match status" value="1"/>
</dbReference>
<feature type="binding site" evidence="6">
    <location>
        <position position="221"/>
    </location>
    <ligand>
        <name>beta-D-galactose</name>
        <dbReference type="ChEBI" id="CHEBI:27667"/>
    </ligand>
</feature>
<dbReference type="CDD" id="cd09019">
    <property type="entry name" value="galactose_mutarotase_like"/>
    <property type="match status" value="1"/>
</dbReference>